<dbReference type="PANTHER" id="PTHR34219:SF1">
    <property type="entry name" value="PEPSY DOMAIN-CONTAINING PROTEIN"/>
    <property type="match status" value="1"/>
</dbReference>
<proteinExistence type="predicted"/>
<dbReference type="Proteomes" id="UP001589833">
    <property type="component" value="Unassembled WGS sequence"/>
</dbReference>
<feature type="transmembrane region" description="Helical" evidence="1">
    <location>
        <begin position="143"/>
        <end position="165"/>
    </location>
</feature>
<organism evidence="2 3">
    <name type="scientific">Halalkalibacter alkalisediminis</name>
    <dbReference type="NCBI Taxonomy" id="935616"/>
    <lineage>
        <taxon>Bacteria</taxon>
        <taxon>Bacillati</taxon>
        <taxon>Bacillota</taxon>
        <taxon>Bacilli</taxon>
        <taxon>Bacillales</taxon>
        <taxon>Bacillaceae</taxon>
        <taxon>Halalkalibacter</taxon>
    </lineage>
</organism>
<sequence length="227" mass="25183">MAQNIATNSGTGYPPSIWVGSAPTTTVKTKDIADVPWAAQNLLVPTSTIQGYIPVSIDEIVQIAQQNNVHPTYEVIYPRSKEGVFTLSAFPPKAKDEATIHIDQYTGAILADYRYEHYEFVGKVMAWGITIHKGLEYGLVNQIALLMLSLGIIAVVISGVVLWWKRKPKAHIGAPKLPEGKTAKGFFALMVVMGIIFPLFGLSIVFALIIEWLIIKRVDKFKKFFNH</sequence>
<evidence type="ECO:0000256" key="1">
    <source>
        <dbReference type="SAM" id="Phobius"/>
    </source>
</evidence>
<dbReference type="Pfam" id="PF03929">
    <property type="entry name" value="PepSY_TM"/>
    <property type="match status" value="1"/>
</dbReference>
<dbReference type="EMBL" id="JBHLTR010000046">
    <property type="protein sequence ID" value="MFC0560875.1"/>
    <property type="molecule type" value="Genomic_DNA"/>
</dbReference>
<dbReference type="InterPro" id="IPR005625">
    <property type="entry name" value="PepSY-ass_TM"/>
</dbReference>
<feature type="transmembrane region" description="Helical" evidence="1">
    <location>
        <begin position="185"/>
        <end position="214"/>
    </location>
</feature>
<keyword evidence="1" id="KW-0812">Transmembrane</keyword>
<comment type="caution">
    <text evidence="2">The sequence shown here is derived from an EMBL/GenBank/DDBJ whole genome shotgun (WGS) entry which is preliminary data.</text>
</comment>
<accession>A0ABV6NJD2</accession>
<dbReference type="RefSeq" id="WP_337956391.1">
    <property type="nucleotide sequence ID" value="NZ_JAQQWT010000037.1"/>
</dbReference>
<evidence type="ECO:0000313" key="3">
    <source>
        <dbReference type="Proteomes" id="UP001589833"/>
    </source>
</evidence>
<protein>
    <submittedName>
        <fullName evidence="2">PepSY-associated TM helix domain-containing protein</fullName>
    </submittedName>
</protein>
<evidence type="ECO:0000313" key="2">
    <source>
        <dbReference type="EMBL" id="MFC0560875.1"/>
    </source>
</evidence>
<gene>
    <name evidence="2" type="ORF">ACFFH4_18125</name>
</gene>
<reference evidence="2 3" key="1">
    <citation type="submission" date="2024-09" db="EMBL/GenBank/DDBJ databases">
        <authorList>
            <person name="Sun Q."/>
            <person name="Mori K."/>
        </authorList>
    </citation>
    <scope>NUCLEOTIDE SEQUENCE [LARGE SCALE GENOMIC DNA]</scope>
    <source>
        <strain evidence="2 3">NCAIM B.02301</strain>
    </source>
</reference>
<name>A0ABV6NJD2_9BACI</name>
<dbReference type="PANTHER" id="PTHR34219">
    <property type="entry name" value="IRON-REGULATED INNER MEMBRANE PROTEIN-RELATED"/>
    <property type="match status" value="1"/>
</dbReference>
<keyword evidence="1" id="KW-1133">Transmembrane helix</keyword>
<keyword evidence="3" id="KW-1185">Reference proteome</keyword>
<keyword evidence="1" id="KW-0472">Membrane</keyword>